<proteinExistence type="predicted"/>
<dbReference type="Gene3D" id="3.40.50.10400">
    <property type="entry name" value="Hypothetical protein PA1492"/>
    <property type="match status" value="1"/>
</dbReference>
<gene>
    <name evidence="1" type="ORF">F4827_002111</name>
</gene>
<organism evidence="1 2">
    <name type="scientific">Paraburkholderia bannensis</name>
    <dbReference type="NCBI Taxonomy" id="765414"/>
    <lineage>
        <taxon>Bacteria</taxon>
        <taxon>Pseudomonadati</taxon>
        <taxon>Pseudomonadota</taxon>
        <taxon>Betaproteobacteria</taxon>
        <taxon>Burkholderiales</taxon>
        <taxon>Burkholderiaceae</taxon>
        <taxon>Paraburkholderia</taxon>
    </lineage>
</organism>
<sequence>MKPQLILIAGPYRGGTDGDPVRIAENLRRLERAALGVYERGHMPMVGEWVSLPLARTAGSERIGDDISERFLYPAARRLIERCDAVLRIPGESRGADGDVELARKLGVPVYHRLDELPDVTFAVSAVHDSRSVPR</sequence>
<evidence type="ECO:0000313" key="1">
    <source>
        <dbReference type="EMBL" id="MBB6102262.1"/>
    </source>
</evidence>
<dbReference type="Proteomes" id="UP000571554">
    <property type="component" value="Unassembled WGS sequence"/>
</dbReference>
<accession>A0A7W9TVR1</accession>
<name>A0A7W9TVR1_9BURK</name>
<comment type="caution">
    <text evidence="1">The sequence shown here is derived from an EMBL/GenBank/DDBJ whole genome shotgun (WGS) entry which is preliminary data.</text>
</comment>
<protein>
    <recommendedName>
        <fullName evidence="3">DUF4406 domain-containing protein</fullName>
    </recommendedName>
</protein>
<keyword evidence="2" id="KW-1185">Reference proteome</keyword>
<evidence type="ECO:0008006" key="3">
    <source>
        <dbReference type="Google" id="ProtNLM"/>
    </source>
</evidence>
<dbReference type="RefSeq" id="WP_183723936.1">
    <property type="nucleotide sequence ID" value="NZ_JACHBW010000005.1"/>
</dbReference>
<evidence type="ECO:0000313" key="2">
    <source>
        <dbReference type="Proteomes" id="UP000571554"/>
    </source>
</evidence>
<dbReference type="AlphaFoldDB" id="A0A7W9TVR1"/>
<reference evidence="1 2" key="1">
    <citation type="submission" date="2020-08" db="EMBL/GenBank/DDBJ databases">
        <title>Above-ground endophytic microbial communities from plants in different locations in the United States.</title>
        <authorList>
            <person name="Frank C."/>
        </authorList>
    </citation>
    <scope>NUCLEOTIDE SEQUENCE [LARGE SCALE GENOMIC DNA]</scope>
    <source>
        <strain evidence="1 2">WP4_2_2</strain>
    </source>
</reference>
<dbReference type="EMBL" id="JACHBW010000005">
    <property type="protein sequence ID" value="MBB6102262.1"/>
    <property type="molecule type" value="Genomic_DNA"/>
</dbReference>